<dbReference type="Pfam" id="PF00496">
    <property type="entry name" value="SBP_bac_5"/>
    <property type="match status" value="1"/>
</dbReference>
<feature type="compositionally biased region" description="Low complexity" evidence="1">
    <location>
        <begin position="32"/>
        <end position="41"/>
    </location>
</feature>
<proteinExistence type="predicted"/>
<feature type="domain" description="Solute-binding protein family 5" evidence="3">
    <location>
        <begin position="95"/>
        <end position="416"/>
    </location>
</feature>
<evidence type="ECO:0000256" key="2">
    <source>
        <dbReference type="SAM" id="SignalP"/>
    </source>
</evidence>
<sequence length="519" mass="56152">MGNLYSRRGVLKAGIAGAAIVSAGSLLAACSSSGSDSESGGKPSRGGTLRIGVSGGGATDTLDPNALISLPDYLRASPLYSALVDRGPDFAPRFRLVESAEPNTDATEWVLRLRQGVEFHNGKAVTADDLLSSLRRIWNPKKPGLGASKLPVDVDGLKKLDNLSVRLRLARPVSVAPELLGSSLIYVVPEDFDPARPIGAGPFKFQSLKPGDRSVFVRHENYWDQVPYLDGVEIIDFKDSTALVNALQSDQIDAVADVTKADSRILEAAGMTTIVTPKRSFVPITMRADKPPFDDPRVREAFRLGVDRKGMITQAYSGAATIGNDLYAAYDPLYAADIPQRERDVERAKSLLVEAGQEGLTMEFVTGPGGVGWVEVAEVFCEQLKDIGVDLKLRTVDADTLFSKYYGVAPIGIDNWPNWSYLAISSEAVAPGAPYDTTGQGDKEYDAIYADVMKTLDEKKRAGLVHRLQAIQHERGGYIIPCHRDGLECVNPRVRGLKSNTQTTGPFNNMAFESVYLGD</sequence>
<gene>
    <name evidence="4" type="ORF">E0H92_27890</name>
</gene>
<feature type="signal peptide" evidence="2">
    <location>
        <begin position="1"/>
        <end position="28"/>
    </location>
</feature>
<dbReference type="GO" id="GO:0043190">
    <property type="term" value="C:ATP-binding cassette (ABC) transporter complex"/>
    <property type="evidence" value="ECO:0007669"/>
    <property type="project" value="InterPro"/>
</dbReference>
<evidence type="ECO:0000259" key="3">
    <source>
        <dbReference type="Pfam" id="PF00496"/>
    </source>
</evidence>
<dbReference type="Proteomes" id="UP000294225">
    <property type="component" value="Unassembled WGS sequence"/>
</dbReference>
<organism evidence="4 5">
    <name type="scientific">Kribbella speibonae</name>
    <dbReference type="NCBI Taxonomy" id="1572660"/>
    <lineage>
        <taxon>Bacteria</taxon>
        <taxon>Bacillati</taxon>
        <taxon>Actinomycetota</taxon>
        <taxon>Actinomycetes</taxon>
        <taxon>Propionibacteriales</taxon>
        <taxon>Kribbellaceae</taxon>
        <taxon>Kribbella</taxon>
    </lineage>
</organism>
<evidence type="ECO:0000256" key="1">
    <source>
        <dbReference type="SAM" id="MobiDB-lite"/>
    </source>
</evidence>
<reference evidence="4 5" key="1">
    <citation type="submission" date="2019-02" db="EMBL/GenBank/DDBJ databases">
        <title>Kribbella capetownensis sp. nov. and Kribbella speibonae sp. nov., isolated from soil.</title>
        <authorList>
            <person name="Curtis S.M."/>
            <person name="Norton I."/>
            <person name="Everest G.J."/>
            <person name="Meyers P.R."/>
        </authorList>
    </citation>
    <scope>NUCLEOTIDE SEQUENCE [LARGE SCALE GENOMIC DNA]</scope>
    <source>
        <strain evidence="4 5">YM55</strain>
    </source>
</reference>
<dbReference type="InterPro" id="IPR030678">
    <property type="entry name" value="Peptide/Ni-bd"/>
</dbReference>
<dbReference type="InterPro" id="IPR039424">
    <property type="entry name" value="SBP_5"/>
</dbReference>
<dbReference type="RefSeq" id="WP_131498282.1">
    <property type="nucleotide sequence ID" value="NZ_SJKC01000003.1"/>
</dbReference>
<dbReference type="PANTHER" id="PTHR30290">
    <property type="entry name" value="PERIPLASMIC BINDING COMPONENT OF ABC TRANSPORTER"/>
    <property type="match status" value="1"/>
</dbReference>
<dbReference type="CDD" id="cd08503">
    <property type="entry name" value="PBP2_NikA_DppA_OppA_like_17"/>
    <property type="match status" value="1"/>
</dbReference>
<dbReference type="AlphaFoldDB" id="A0A4R0ITK8"/>
<keyword evidence="2" id="KW-0732">Signal</keyword>
<dbReference type="SUPFAM" id="SSF53850">
    <property type="entry name" value="Periplasmic binding protein-like II"/>
    <property type="match status" value="1"/>
</dbReference>
<dbReference type="Gene3D" id="3.40.190.10">
    <property type="entry name" value="Periplasmic binding protein-like II"/>
    <property type="match status" value="1"/>
</dbReference>
<dbReference type="GO" id="GO:0042597">
    <property type="term" value="C:periplasmic space"/>
    <property type="evidence" value="ECO:0007669"/>
    <property type="project" value="UniProtKB-ARBA"/>
</dbReference>
<evidence type="ECO:0000313" key="5">
    <source>
        <dbReference type="Proteomes" id="UP000294225"/>
    </source>
</evidence>
<protein>
    <submittedName>
        <fullName evidence="4">ABC transporter substrate-binding protein</fullName>
    </submittedName>
</protein>
<feature type="region of interest" description="Disordered" evidence="1">
    <location>
        <begin position="32"/>
        <end position="56"/>
    </location>
</feature>
<feature type="chain" id="PRO_5020916870" evidence="2">
    <location>
        <begin position="29"/>
        <end position="519"/>
    </location>
</feature>
<dbReference type="EMBL" id="SJKC01000003">
    <property type="protein sequence ID" value="TCC36457.1"/>
    <property type="molecule type" value="Genomic_DNA"/>
</dbReference>
<dbReference type="Gene3D" id="3.10.105.10">
    <property type="entry name" value="Dipeptide-binding Protein, Domain 3"/>
    <property type="match status" value="1"/>
</dbReference>
<dbReference type="InterPro" id="IPR000914">
    <property type="entry name" value="SBP_5_dom"/>
</dbReference>
<dbReference type="GO" id="GO:0015833">
    <property type="term" value="P:peptide transport"/>
    <property type="evidence" value="ECO:0007669"/>
    <property type="project" value="TreeGrafter"/>
</dbReference>
<dbReference type="GO" id="GO:1904680">
    <property type="term" value="F:peptide transmembrane transporter activity"/>
    <property type="evidence" value="ECO:0007669"/>
    <property type="project" value="TreeGrafter"/>
</dbReference>
<evidence type="ECO:0000313" key="4">
    <source>
        <dbReference type="EMBL" id="TCC36457.1"/>
    </source>
</evidence>
<name>A0A4R0ITK8_9ACTN</name>
<dbReference type="PROSITE" id="PS51257">
    <property type="entry name" value="PROKAR_LIPOPROTEIN"/>
    <property type="match status" value="1"/>
</dbReference>
<comment type="caution">
    <text evidence="4">The sequence shown here is derived from an EMBL/GenBank/DDBJ whole genome shotgun (WGS) entry which is preliminary data.</text>
</comment>
<accession>A0A4R0ITK8</accession>
<dbReference type="PIRSF" id="PIRSF002741">
    <property type="entry name" value="MppA"/>
    <property type="match status" value="1"/>
</dbReference>
<dbReference type="PANTHER" id="PTHR30290:SF65">
    <property type="entry name" value="MONOACYL PHOSPHATIDYLINOSITOL TETRAMANNOSIDE-BINDING PROTEIN LPQW-RELATED"/>
    <property type="match status" value="1"/>
</dbReference>